<dbReference type="InParanoid" id="A0A067P5G3"/>
<feature type="region of interest" description="Disordered" evidence="1">
    <location>
        <begin position="708"/>
        <end position="758"/>
    </location>
</feature>
<dbReference type="GO" id="GO:0031267">
    <property type="term" value="F:small GTPase binding"/>
    <property type="evidence" value="ECO:0007669"/>
    <property type="project" value="TreeGrafter"/>
</dbReference>
<dbReference type="OrthoDB" id="10264848at2759"/>
<dbReference type="PROSITE" id="PS51205">
    <property type="entry name" value="VPS9"/>
    <property type="match status" value="1"/>
</dbReference>
<gene>
    <name evidence="3" type="ORF">JAAARDRAFT_42332</name>
</gene>
<dbReference type="InterPro" id="IPR003123">
    <property type="entry name" value="VPS9"/>
</dbReference>
<feature type="compositionally biased region" description="Pro residues" evidence="1">
    <location>
        <begin position="338"/>
        <end position="350"/>
    </location>
</feature>
<sequence>MTTRREDFPSLSIGRSQGANVGAHLQRTSSHETLSTHPLLSPTPTSAFASSSSSSSSLLDPSSPTTPTHPQPPPQHTSPTGPRYVPYTPRQRVAPTSATVTGATMHAPSPQHAGVGGGATGRLQVMNLKAAAQGIGLDMGSVGWGMLERLMGLGLGLGEEGEGEWGEIWSAVTTGKATLLLPLEQPSPHDTLTPEFMKDHIILTDGSSRTNAPIITLSGLRGTLSDETLTLISTLPTTSKPFESLTNPSTRQATLSSLPPLPSVPTTTASPMSPTHSHSHSHSHSHPYPTYTLPTYTPSLPLPPRPPPTVSKPPLPPRPGARISSASPSSTTTVVPIPSAPTPAPIPTPTPSAASRLVNPFASLFGKSPLSSSPPVTAPISASPSPAPSVLPATSSPLVVSTTLPSTSTTEKDATSPTTANGNNNTDHAVEIAAYTISHQIVRKELAKSLTKAIKSEIESRLAEVQAPSWVVARVLAFAEPLFPLIKTPPPNLPAQPKKRTLADLGKPSSSAAAQQHASWVVNGFESVGSGEEVVEKFQALFGEVEDGLFGHGHGHGKGEEKDGASPGEDEKDDKEREKEKGGMGEEKIRDVMNAVESVLCEVFYDRLFRQPTSDDASHDEALSSRIAALNMLDLGLEHLGVDVGEKEEGKAGVREVVKLCGETLSQLELPTCHSPADKAAVLVAAHKVVVDGLSKLPPIRLKSDAEIEEQKNPLSASFTKSDTDEPKDALISAPSTFATDASPPMVSSPEIIPILNLPPEHDEHHLTEANGAAHDPSPASSTYHSPSVSPRLHLSPALSHSELKPTSSTSKPTPVNGDILLPLIIYAVVKANPPRLVSHLLYTQRFRNQSVGGEEGYCLINLMAVAEFLENVDLGALGLGEDEKKVLSTADLSPIPLSRTALGTETPKSIVSNASHQTAASFFRGRVEQQVDAIAGSANKMLSGVVDTSFGVLRAFLPVSSDQVPAPPPTTAGEAQPESTPWNARPGFGLLRRESGFSIASLAASLPGRERARSTASQYPAEEKGQQMVEVSRPASVRSTYRNESDEESGPSVSSETDEEEGEGEEDDGEEGEEEEEAVDETKVDARSIRSFESMMSGARKKNVKGRGLRAGAGRKSIADRLAQVPGLSRFGHSTAGSVPQDLPHHHKGSPPPSRRSSLLPPGPSSLTNRFDSPVPSRSASPAPFASAPITLRIAPPKQRFLECTEDDLRVSEVGELLREYKRLVEGVRALGVFDEP</sequence>
<dbReference type="Pfam" id="PF02204">
    <property type="entry name" value="VPS9"/>
    <property type="match status" value="1"/>
</dbReference>
<dbReference type="Gene3D" id="1.20.1050.80">
    <property type="entry name" value="VPS9 domain"/>
    <property type="match status" value="2"/>
</dbReference>
<feature type="compositionally biased region" description="Polar residues" evidence="1">
    <location>
        <begin position="240"/>
        <end position="252"/>
    </location>
</feature>
<feature type="region of interest" description="Disordered" evidence="1">
    <location>
        <begin position="770"/>
        <end position="813"/>
    </location>
</feature>
<dbReference type="SUPFAM" id="SSF109993">
    <property type="entry name" value="VPS9 domain"/>
    <property type="match status" value="1"/>
</dbReference>
<feature type="region of interest" description="Disordered" evidence="1">
    <location>
        <begin position="1007"/>
        <end position="1191"/>
    </location>
</feature>
<feature type="region of interest" description="Disordered" evidence="1">
    <location>
        <begin position="369"/>
        <end position="426"/>
    </location>
</feature>
<evidence type="ECO:0000256" key="1">
    <source>
        <dbReference type="SAM" id="MobiDB-lite"/>
    </source>
</evidence>
<dbReference type="GO" id="GO:0030139">
    <property type="term" value="C:endocytic vesicle"/>
    <property type="evidence" value="ECO:0007669"/>
    <property type="project" value="TreeGrafter"/>
</dbReference>
<dbReference type="EMBL" id="KL197765">
    <property type="protein sequence ID" value="KDQ50153.1"/>
    <property type="molecule type" value="Genomic_DNA"/>
</dbReference>
<dbReference type="PANTHER" id="PTHR23101:SF25">
    <property type="entry name" value="GTPASE-ACTIVATING PROTEIN AND VPS9 DOMAIN-CONTAINING PROTEIN 1"/>
    <property type="match status" value="1"/>
</dbReference>
<feature type="region of interest" description="Disordered" evidence="1">
    <location>
        <begin position="238"/>
        <end position="352"/>
    </location>
</feature>
<feature type="compositionally biased region" description="Low complexity" evidence="1">
    <location>
        <begin position="320"/>
        <end position="337"/>
    </location>
</feature>
<feature type="compositionally biased region" description="Low complexity" evidence="1">
    <location>
        <begin position="42"/>
        <end position="66"/>
    </location>
</feature>
<feature type="domain" description="VPS9" evidence="2">
    <location>
        <begin position="617"/>
        <end position="879"/>
    </location>
</feature>
<feature type="compositionally biased region" description="Basic and acidic residues" evidence="1">
    <location>
        <begin position="1081"/>
        <end position="1091"/>
    </location>
</feature>
<reference evidence="4" key="1">
    <citation type="journal article" date="2014" name="Proc. Natl. Acad. Sci. U.S.A.">
        <title>Extensive sampling of basidiomycete genomes demonstrates inadequacy of the white-rot/brown-rot paradigm for wood decay fungi.</title>
        <authorList>
            <person name="Riley R."/>
            <person name="Salamov A.A."/>
            <person name="Brown D.W."/>
            <person name="Nagy L.G."/>
            <person name="Floudas D."/>
            <person name="Held B.W."/>
            <person name="Levasseur A."/>
            <person name="Lombard V."/>
            <person name="Morin E."/>
            <person name="Otillar R."/>
            <person name="Lindquist E.A."/>
            <person name="Sun H."/>
            <person name="LaButti K.M."/>
            <person name="Schmutz J."/>
            <person name="Jabbour D."/>
            <person name="Luo H."/>
            <person name="Baker S.E."/>
            <person name="Pisabarro A.G."/>
            <person name="Walton J.D."/>
            <person name="Blanchette R.A."/>
            <person name="Henrissat B."/>
            <person name="Martin F."/>
            <person name="Cullen D."/>
            <person name="Hibbett D.S."/>
            <person name="Grigoriev I.V."/>
        </authorList>
    </citation>
    <scope>NUCLEOTIDE SEQUENCE [LARGE SCALE GENOMIC DNA]</scope>
    <source>
        <strain evidence="4">MUCL 33604</strain>
    </source>
</reference>
<feature type="compositionally biased region" description="Basic residues" evidence="1">
    <location>
        <begin position="1100"/>
        <end position="1109"/>
    </location>
</feature>
<dbReference type="InterPro" id="IPR037191">
    <property type="entry name" value="VPS9_dom_sf"/>
</dbReference>
<dbReference type="InterPro" id="IPR045046">
    <property type="entry name" value="Vps9-like"/>
</dbReference>
<name>A0A067P5G3_9AGAM</name>
<feature type="region of interest" description="Disordered" evidence="1">
    <location>
        <begin position="1"/>
        <end position="89"/>
    </location>
</feature>
<feature type="region of interest" description="Disordered" evidence="1">
    <location>
        <begin position="961"/>
        <end position="990"/>
    </location>
</feature>
<proteinExistence type="predicted"/>
<dbReference type="HOGENOM" id="CLU_009189_0_0_1"/>
<protein>
    <recommendedName>
        <fullName evidence="2">VPS9 domain-containing protein</fullName>
    </recommendedName>
</protein>
<feature type="compositionally biased region" description="Polar residues" evidence="1">
    <location>
        <begin position="415"/>
        <end position="426"/>
    </location>
</feature>
<feature type="compositionally biased region" description="Polar residues" evidence="1">
    <location>
        <begin position="779"/>
        <end position="789"/>
    </location>
</feature>
<dbReference type="GO" id="GO:0005085">
    <property type="term" value="F:guanyl-nucleotide exchange factor activity"/>
    <property type="evidence" value="ECO:0007669"/>
    <property type="project" value="InterPro"/>
</dbReference>
<feature type="compositionally biased region" description="Low complexity" evidence="1">
    <location>
        <begin position="371"/>
        <end position="409"/>
    </location>
</feature>
<feature type="region of interest" description="Disordered" evidence="1">
    <location>
        <begin position="549"/>
        <end position="588"/>
    </location>
</feature>
<feature type="compositionally biased region" description="Acidic residues" evidence="1">
    <location>
        <begin position="1057"/>
        <end position="1080"/>
    </location>
</feature>
<dbReference type="GO" id="GO:0005829">
    <property type="term" value="C:cytosol"/>
    <property type="evidence" value="ECO:0007669"/>
    <property type="project" value="TreeGrafter"/>
</dbReference>
<dbReference type="STRING" id="933084.A0A067P5G3"/>
<evidence type="ECO:0000259" key="2">
    <source>
        <dbReference type="PROSITE" id="PS51205"/>
    </source>
</evidence>
<feature type="compositionally biased region" description="Low complexity" evidence="1">
    <location>
        <begin position="286"/>
        <end position="299"/>
    </location>
</feature>
<feature type="compositionally biased region" description="Low complexity" evidence="1">
    <location>
        <begin position="253"/>
        <end position="276"/>
    </location>
</feature>
<organism evidence="3 4">
    <name type="scientific">Jaapia argillacea MUCL 33604</name>
    <dbReference type="NCBI Taxonomy" id="933084"/>
    <lineage>
        <taxon>Eukaryota</taxon>
        <taxon>Fungi</taxon>
        <taxon>Dikarya</taxon>
        <taxon>Basidiomycota</taxon>
        <taxon>Agaricomycotina</taxon>
        <taxon>Agaricomycetes</taxon>
        <taxon>Agaricomycetidae</taxon>
        <taxon>Jaapiales</taxon>
        <taxon>Jaapiaceae</taxon>
        <taxon>Jaapia</taxon>
    </lineage>
</organism>
<dbReference type="AlphaFoldDB" id="A0A067P5G3"/>
<evidence type="ECO:0000313" key="3">
    <source>
        <dbReference type="EMBL" id="KDQ50153.1"/>
    </source>
</evidence>
<feature type="region of interest" description="Disordered" evidence="1">
    <location>
        <begin position="490"/>
        <end position="510"/>
    </location>
</feature>
<feature type="compositionally biased region" description="Basic and acidic residues" evidence="1">
    <location>
        <begin position="574"/>
        <end position="588"/>
    </location>
</feature>
<dbReference type="Proteomes" id="UP000027265">
    <property type="component" value="Unassembled WGS sequence"/>
</dbReference>
<feature type="compositionally biased region" description="Low complexity" evidence="1">
    <location>
        <begin position="1174"/>
        <end position="1190"/>
    </location>
</feature>
<accession>A0A067P5G3</accession>
<feature type="compositionally biased region" description="Pro residues" evidence="1">
    <location>
        <begin position="67"/>
        <end position="76"/>
    </location>
</feature>
<feature type="compositionally biased region" description="Polar residues" evidence="1">
    <location>
        <begin position="26"/>
        <end position="38"/>
    </location>
</feature>
<dbReference type="PANTHER" id="PTHR23101">
    <property type="entry name" value="RAB GDP/GTP EXCHANGE FACTOR"/>
    <property type="match status" value="1"/>
</dbReference>
<evidence type="ECO:0000313" key="4">
    <source>
        <dbReference type="Proteomes" id="UP000027265"/>
    </source>
</evidence>
<dbReference type="GO" id="GO:0016192">
    <property type="term" value="P:vesicle-mediated transport"/>
    <property type="evidence" value="ECO:0007669"/>
    <property type="project" value="InterPro"/>
</dbReference>
<feature type="compositionally biased region" description="Pro residues" evidence="1">
    <location>
        <begin position="300"/>
        <end position="319"/>
    </location>
</feature>
<keyword evidence="4" id="KW-1185">Reference proteome</keyword>